<evidence type="ECO:0000313" key="2">
    <source>
        <dbReference type="Proteomes" id="UP000026962"/>
    </source>
</evidence>
<evidence type="ECO:0000313" key="1">
    <source>
        <dbReference type="EnsemblPlants" id="OPUNC03G30810.1"/>
    </source>
</evidence>
<sequence length="96" mass="10265">MLGLGGGTGSIERGGRRRWLVRGWPWWRCGRGVVGPSDVAVATAGALAAAATMWSWSRWSRRLLHSGHVVPVVEESSAGVAKINDRRTDEARAGNG</sequence>
<keyword evidence="2" id="KW-1185">Reference proteome</keyword>
<organism evidence="1">
    <name type="scientific">Oryza punctata</name>
    <name type="common">Red rice</name>
    <dbReference type="NCBI Taxonomy" id="4537"/>
    <lineage>
        <taxon>Eukaryota</taxon>
        <taxon>Viridiplantae</taxon>
        <taxon>Streptophyta</taxon>
        <taxon>Embryophyta</taxon>
        <taxon>Tracheophyta</taxon>
        <taxon>Spermatophyta</taxon>
        <taxon>Magnoliopsida</taxon>
        <taxon>Liliopsida</taxon>
        <taxon>Poales</taxon>
        <taxon>Poaceae</taxon>
        <taxon>BOP clade</taxon>
        <taxon>Oryzoideae</taxon>
        <taxon>Oryzeae</taxon>
        <taxon>Oryzinae</taxon>
        <taxon>Oryza</taxon>
    </lineage>
</organism>
<reference evidence="1" key="2">
    <citation type="submission" date="2018-05" db="EMBL/GenBank/DDBJ databases">
        <title>OpunRS2 (Oryza punctata Reference Sequence Version 2).</title>
        <authorList>
            <person name="Zhang J."/>
            <person name="Kudrna D."/>
            <person name="Lee S."/>
            <person name="Talag J."/>
            <person name="Welchert J."/>
            <person name="Wing R.A."/>
        </authorList>
    </citation>
    <scope>NUCLEOTIDE SEQUENCE [LARGE SCALE GENOMIC DNA]</scope>
</reference>
<name>A0A0E0KIV2_ORYPU</name>
<dbReference type="HOGENOM" id="CLU_2363370_0_0_1"/>
<dbReference type="Gramene" id="OPUNC03G30810.1">
    <property type="protein sequence ID" value="OPUNC03G30810.1"/>
    <property type="gene ID" value="OPUNC03G30810"/>
</dbReference>
<proteinExistence type="predicted"/>
<dbReference type="EnsemblPlants" id="OPUNC03G30810.1">
    <property type="protein sequence ID" value="OPUNC03G30810.1"/>
    <property type="gene ID" value="OPUNC03G30810"/>
</dbReference>
<reference evidence="1" key="1">
    <citation type="submission" date="2015-04" db="UniProtKB">
        <authorList>
            <consortium name="EnsemblPlants"/>
        </authorList>
    </citation>
    <scope>IDENTIFICATION</scope>
</reference>
<protein>
    <submittedName>
        <fullName evidence="1">Uncharacterized protein</fullName>
    </submittedName>
</protein>
<accession>A0A0E0KIV2</accession>
<dbReference type="AlphaFoldDB" id="A0A0E0KIV2"/>
<dbReference type="Proteomes" id="UP000026962">
    <property type="component" value="Chromosome 3"/>
</dbReference>